<evidence type="ECO:0000313" key="5">
    <source>
        <dbReference type="Proteomes" id="UP000196158"/>
    </source>
</evidence>
<keyword evidence="5" id="KW-1185">Reference proteome</keyword>
<feature type="chain" id="PRO_5012553027" description="GOLD domain-containing protein" evidence="2">
    <location>
        <begin position="18"/>
        <end position="253"/>
    </location>
</feature>
<keyword evidence="1" id="KW-0472">Membrane</keyword>
<feature type="domain" description="GOLD" evidence="3">
    <location>
        <begin position="64"/>
        <end position="250"/>
    </location>
</feature>
<keyword evidence="1" id="KW-0812">Transmembrane</keyword>
<reference evidence="4 5" key="1">
    <citation type="submission" date="2017-04" db="EMBL/GenBank/DDBJ databases">
        <authorList>
            <person name="Afonso C.L."/>
            <person name="Miller P.J."/>
            <person name="Scott M.A."/>
            <person name="Spackman E."/>
            <person name="Goraichik I."/>
            <person name="Dimitrov K.M."/>
            <person name="Suarez D.L."/>
            <person name="Swayne D.E."/>
        </authorList>
    </citation>
    <scope>NUCLEOTIDE SEQUENCE [LARGE SCALE GENOMIC DNA]</scope>
</reference>
<gene>
    <name evidence="4" type="ORF">KASA_0P04015G</name>
</gene>
<keyword evidence="1" id="KW-1133">Transmembrane helix</keyword>
<accession>A0A1X7R0Q5</accession>
<dbReference type="AlphaFoldDB" id="A0A1X7R0Q5"/>
<sequence length="253" mass="29423">MILNIILLMMIVQLTTAMPYISKQVTHKNLNETVLKMFLPAIKYTNSNELTNSYCIVLNTTFNDKNEDLVLTFNVQDRKQEDYDYARFGESSEIRGKQIVDFSVSGIISNDLYRSRKGLPNGETNIVISPNHEKLFKLCFHNFVFDGSWNSIDIDKYVTIDVCKLEQREREIAGYIYSAFQPETRNKLTNTIIELEEITGNQGNNQMLQIEEFIRDKNENTFDKLLYAMVIYTFVVIISGIVQIWFIKKMVFG</sequence>
<keyword evidence="2" id="KW-0732">Signal</keyword>
<dbReference type="EMBL" id="FXLY01000003">
    <property type="protein sequence ID" value="SMN19225.1"/>
    <property type="molecule type" value="Genomic_DNA"/>
</dbReference>
<dbReference type="InterPro" id="IPR009038">
    <property type="entry name" value="GOLD_dom"/>
</dbReference>
<feature type="transmembrane region" description="Helical" evidence="1">
    <location>
        <begin position="225"/>
        <end position="247"/>
    </location>
</feature>
<proteinExistence type="predicted"/>
<evidence type="ECO:0000259" key="3">
    <source>
        <dbReference type="Pfam" id="PF01105"/>
    </source>
</evidence>
<evidence type="ECO:0000313" key="4">
    <source>
        <dbReference type="EMBL" id="SMN19225.1"/>
    </source>
</evidence>
<dbReference type="OrthoDB" id="4063755at2759"/>
<protein>
    <recommendedName>
        <fullName evidence="3">GOLD domain-containing protein</fullName>
    </recommendedName>
</protein>
<dbReference type="Proteomes" id="UP000196158">
    <property type="component" value="Unassembled WGS sequence"/>
</dbReference>
<name>A0A1X7R0Q5_9SACH</name>
<feature type="signal peptide" evidence="2">
    <location>
        <begin position="1"/>
        <end position="17"/>
    </location>
</feature>
<organism evidence="4 5">
    <name type="scientific">Maudiozyma saulgeensis</name>
    <dbReference type="NCBI Taxonomy" id="1789683"/>
    <lineage>
        <taxon>Eukaryota</taxon>
        <taxon>Fungi</taxon>
        <taxon>Dikarya</taxon>
        <taxon>Ascomycota</taxon>
        <taxon>Saccharomycotina</taxon>
        <taxon>Saccharomycetes</taxon>
        <taxon>Saccharomycetales</taxon>
        <taxon>Saccharomycetaceae</taxon>
        <taxon>Maudiozyma</taxon>
    </lineage>
</organism>
<evidence type="ECO:0000256" key="1">
    <source>
        <dbReference type="SAM" id="Phobius"/>
    </source>
</evidence>
<evidence type="ECO:0000256" key="2">
    <source>
        <dbReference type="SAM" id="SignalP"/>
    </source>
</evidence>
<dbReference type="Pfam" id="PF01105">
    <property type="entry name" value="EMP24_GP25L"/>
    <property type="match status" value="1"/>
</dbReference>